<dbReference type="InterPro" id="IPR051654">
    <property type="entry name" value="Meroterpenoid_MTases"/>
</dbReference>
<protein>
    <recommendedName>
        <fullName evidence="3">Methyltransferase domain-containing protein</fullName>
    </recommendedName>
</protein>
<keyword evidence="2" id="KW-1185">Reference proteome</keyword>
<evidence type="ECO:0000313" key="1">
    <source>
        <dbReference type="EMBL" id="ORY19262.1"/>
    </source>
</evidence>
<accession>A0A1Y2A9V6</accession>
<comment type="caution">
    <text evidence="1">The sequence shown here is derived from an EMBL/GenBank/DDBJ whole genome shotgun (WGS) entry which is preliminary data.</text>
</comment>
<reference evidence="1 2" key="1">
    <citation type="submission" date="2016-07" db="EMBL/GenBank/DDBJ databases">
        <title>Pervasive Adenine N6-methylation of Active Genes in Fungi.</title>
        <authorList>
            <consortium name="DOE Joint Genome Institute"/>
            <person name="Mondo S.J."/>
            <person name="Dannebaum R.O."/>
            <person name="Kuo R.C."/>
            <person name="Labutti K."/>
            <person name="Haridas S."/>
            <person name="Kuo A."/>
            <person name="Salamov A."/>
            <person name="Ahrendt S.R."/>
            <person name="Lipzen A."/>
            <person name="Sullivan W."/>
            <person name="Andreopoulos W.B."/>
            <person name="Clum A."/>
            <person name="Lindquist E."/>
            <person name="Daum C."/>
            <person name="Ramamoorthy G.K."/>
            <person name="Gryganskyi A."/>
            <person name="Culley D."/>
            <person name="Magnuson J.K."/>
            <person name="James T.Y."/>
            <person name="O'Malley M.A."/>
            <person name="Stajich J.E."/>
            <person name="Spatafora J.W."/>
            <person name="Visel A."/>
            <person name="Grigoriev I.V."/>
        </authorList>
    </citation>
    <scope>NUCLEOTIDE SEQUENCE [LARGE SCALE GENOMIC DNA]</scope>
    <source>
        <strain evidence="1 2">CBS 115471</strain>
    </source>
</reference>
<proteinExistence type="predicted"/>
<dbReference type="AlphaFoldDB" id="A0A1Y2A9V6"/>
<evidence type="ECO:0000313" key="2">
    <source>
        <dbReference type="Proteomes" id="UP000193144"/>
    </source>
</evidence>
<dbReference type="OrthoDB" id="2094832at2759"/>
<name>A0A1Y2A9V6_9PLEO</name>
<organism evidence="1 2">
    <name type="scientific">Clohesyomyces aquaticus</name>
    <dbReference type="NCBI Taxonomy" id="1231657"/>
    <lineage>
        <taxon>Eukaryota</taxon>
        <taxon>Fungi</taxon>
        <taxon>Dikarya</taxon>
        <taxon>Ascomycota</taxon>
        <taxon>Pezizomycotina</taxon>
        <taxon>Dothideomycetes</taxon>
        <taxon>Pleosporomycetidae</taxon>
        <taxon>Pleosporales</taxon>
        <taxon>Lindgomycetaceae</taxon>
        <taxon>Clohesyomyces</taxon>
    </lineage>
</organism>
<dbReference type="InterPro" id="IPR029063">
    <property type="entry name" value="SAM-dependent_MTases_sf"/>
</dbReference>
<dbReference type="Proteomes" id="UP000193144">
    <property type="component" value="Unassembled WGS sequence"/>
</dbReference>
<dbReference type="STRING" id="1231657.A0A1Y2A9V6"/>
<evidence type="ECO:0008006" key="3">
    <source>
        <dbReference type="Google" id="ProtNLM"/>
    </source>
</evidence>
<dbReference type="PANTHER" id="PTHR35897:SF2">
    <property type="entry name" value="METHYLTRANSFERASE DOMAIN-CONTAINING PROTEIN"/>
    <property type="match status" value="1"/>
</dbReference>
<gene>
    <name evidence="1" type="ORF">BCR34DRAFT_528178</name>
</gene>
<dbReference type="EMBL" id="MCFA01000003">
    <property type="protein sequence ID" value="ORY19262.1"/>
    <property type="molecule type" value="Genomic_DNA"/>
</dbReference>
<dbReference type="PANTHER" id="PTHR35897">
    <property type="entry name" value="METHYLTRANSFERASE AUSD"/>
    <property type="match status" value="1"/>
</dbReference>
<sequence>MDLTAEIITLPNDHPARSKALPWYNSSISGALRPSMSFLPENWSKIRAGEVEAHIHNVASWKVLPRPSIGKFRFLEQVLLRHPSYEQVLTALTTRSTPPPRFLDIGACLDQDLRMLASAGVPTDQLSGTDIFPKFERIGHMVFRDEDQFSSTQFICGNSLSHDAQDSLRDTRGPWSIVHLSMFLHIFDLDDQERVCMRVMDLL</sequence>
<dbReference type="SUPFAM" id="SSF53335">
    <property type="entry name" value="S-adenosyl-L-methionine-dependent methyltransferases"/>
    <property type="match status" value="1"/>
</dbReference>